<protein>
    <submittedName>
        <fullName evidence="1">Uncharacterized protein</fullName>
    </submittedName>
</protein>
<evidence type="ECO:0000313" key="2">
    <source>
        <dbReference type="Proteomes" id="UP001590951"/>
    </source>
</evidence>
<sequence>MLLNLEDIIPERFLTNQQSADLKEVFQGCGKVLGELDEMLVEYLDLDSHGPGKKPKRF</sequence>
<keyword evidence="2" id="KW-1185">Reference proteome</keyword>
<reference evidence="1 2" key="1">
    <citation type="submission" date="2024-09" db="EMBL/GenBank/DDBJ databases">
        <title>Rethinking Asexuality: The Enigmatic Case of Functional Sexual Genes in Lepraria (Stereocaulaceae).</title>
        <authorList>
            <person name="Doellman M."/>
            <person name="Sun Y."/>
            <person name="Barcenas-Pena A."/>
            <person name="Lumbsch H.T."/>
            <person name="Grewe F."/>
        </authorList>
    </citation>
    <scope>NUCLEOTIDE SEQUENCE [LARGE SCALE GENOMIC DNA]</scope>
    <source>
        <strain evidence="1 2">Grewe 0041</strain>
    </source>
</reference>
<evidence type="ECO:0000313" key="1">
    <source>
        <dbReference type="EMBL" id="KAL2049847.1"/>
    </source>
</evidence>
<organism evidence="1 2">
    <name type="scientific">Lepraria finkii</name>
    <dbReference type="NCBI Taxonomy" id="1340010"/>
    <lineage>
        <taxon>Eukaryota</taxon>
        <taxon>Fungi</taxon>
        <taxon>Dikarya</taxon>
        <taxon>Ascomycota</taxon>
        <taxon>Pezizomycotina</taxon>
        <taxon>Lecanoromycetes</taxon>
        <taxon>OSLEUM clade</taxon>
        <taxon>Lecanoromycetidae</taxon>
        <taxon>Lecanorales</taxon>
        <taxon>Lecanorineae</taxon>
        <taxon>Stereocaulaceae</taxon>
        <taxon>Lepraria</taxon>
    </lineage>
</organism>
<dbReference type="EMBL" id="JBHFEH010000057">
    <property type="protein sequence ID" value="KAL2049847.1"/>
    <property type="molecule type" value="Genomic_DNA"/>
</dbReference>
<name>A0ABR4AY37_9LECA</name>
<accession>A0ABR4AY37</accession>
<comment type="caution">
    <text evidence="1">The sequence shown here is derived from an EMBL/GenBank/DDBJ whole genome shotgun (WGS) entry which is preliminary data.</text>
</comment>
<dbReference type="Proteomes" id="UP001590951">
    <property type="component" value="Unassembled WGS sequence"/>
</dbReference>
<gene>
    <name evidence="1" type="ORF">ABVK25_009942</name>
</gene>
<proteinExistence type="predicted"/>